<dbReference type="AlphaFoldDB" id="A0A949TWC7"/>
<keyword evidence="10" id="KW-0175">Coiled coil</keyword>
<evidence type="ECO:0000259" key="12">
    <source>
        <dbReference type="PROSITE" id="PS50111"/>
    </source>
</evidence>
<feature type="domain" description="HAMP" evidence="13">
    <location>
        <begin position="342"/>
        <end position="394"/>
    </location>
</feature>
<evidence type="ECO:0000259" key="13">
    <source>
        <dbReference type="PROSITE" id="PS50885"/>
    </source>
</evidence>
<evidence type="ECO:0000256" key="10">
    <source>
        <dbReference type="SAM" id="Coils"/>
    </source>
</evidence>
<keyword evidence="6 11" id="KW-0472">Membrane</keyword>
<evidence type="ECO:0000256" key="4">
    <source>
        <dbReference type="ARBA" id="ARBA00022692"/>
    </source>
</evidence>
<evidence type="ECO:0000256" key="5">
    <source>
        <dbReference type="ARBA" id="ARBA00022989"/>
    </source>
</evidence>
<dbReference type="InterPro" id="IPR004089">
    <property type="entry name" value="MCPsignal_dom"/>
</dbReference>
<dbReference type="InterPro" id="IPR033479">
    <property type="entry name" value="dCache_1"/>
</dbReference>
<keyword evidence="15" id="KW-1185">Reference proteome</keyword>
<evidence type="ECO:0000313" key="14">
    <source>
        <dbReference type="EMBL" id="MBV7274781.1"/>
    </source>
</evidence>
<evidence type="ECO:0000256" key="3">
    <source>
        <dbReference type="ARBA" id="ARBA00022500"/>
    </source>
</evidence>
<dbReference type="Proteomes" id="UP000694308">
    <property type="component" value="Unassembled WGS sequence"/>
</dbReference>
<evidence type="ECO:0000313" key="15">
    <source>
        <dbReference type="Proteomes" id="UP000694308"/>
    </source>
</evidence>
<dbReference type="GO" id="GO:0005886">
    <property type="term" value="C:plasma membrane"/>
    <property type="evidence" value="ECO:0007669"/>
    <property type="project" value="UniProtKB-SubCell"/>
</dbReference>
<evidence type="ECO:0000256" key="8">
    <source>
        <dbReference type="ARBA" id="ARBA00029447"/>
    </source>
</evidence>
<gene>
    <name evidence="14" type="ORF">I6U48_17945</name>
</gene>
<organism evidence="14 15">
    <name type="scientific">Clostridium thailandense</name>
    <dbReference type="NCBI Taxonomy" id="2794346"/>
    <lineage>
        <taxon>Bacteria</taxon>
        <taxon>Bacillati</taxon>
        <taxon>Bacillota</taxon>
        <taxon>Clostridia</taxon>
        <taxon>Eubacteriales</taxon>
        <taxon>Clostridiaceae</taxon>
        <taxon>Clostridium</taxon>
    </lineage>
</organism>
<dbReference type="PROSITE" id="PS50111">
    <property type="entry name" value="CHEMOTAXIS_TRANSDUC_2"/>
    <property type="match status" value="1"/>
</dbReference>
<feature type="domain" description="Methyl-accepting transducer" evidence="12">
    <location>
        <begin position="420"/>
        <end position="664"/>
    </location>
</feature>
<proteinExistence type="inferred from homology"/>
<evidence type="ECO:0000256" key="2">
    <source>
        <dbReference type="ARBA" id="ARBA00022475"/>
    </source>
</evidence>
<dbReference type="Pfam" id="PF02743">
    <property type="entry name" value="dCache_1"/>
    <property type="match status" value="1"/>
</dbReference>
<reference evidence="14" key="1">
    <citation type="submission" date="2020-12" db="EMBL/GenBank/DDBJ databases">
        <title>Clostridium thailandense sp. nov., a novel acetogenic bacterium isolated from peat land soil in Thailand.</title>
        <authorList>
            <person name="Chaikitkaew S."/>
            <person name="Birkeland N.K."/>
        </authorList>
    </citation>
    <scope>NUCLEOTIDE SEQUENCE</scope>
    <source>
        <strain evidence="14">PL3</strain>
    </source>
</reference>
<keyword evidence="5 11" id="KW-1133">Transmembrane helix</keyword>
<comment type="caution">
    <text evidence="14">The sequence shown here is derived from an EMBL/GenBank/DDBJ whole genome shotgun (WGS) entry which is preliminary data.</text>
</comment>
<keyword evidence="3" id="KW-0145">Chemotaxis</keyword>
<dbReference type="GO" id="GO:0006935">
    <property type="term" value="P:chemotaxis"/>
    <property type="evidence" value="ECO:0007669"/>
    <property type="project" value="UniProtKB-KW"/>
</dbReference>
<dbReference type="EMBL" id="JAEEGC010000098">
    <property type="protein sequence ID" value="MBV7274781.1"/>
    <property type="molecule type" value="Genomic_DNA"/>
</dbReference>
<dbReference type="PROSITE" id="PS50885">
    <property type="entry name" value="HAMP"/>
    <property type="match status" value="1"/>
</dbReference>
<sequence>MKESMKTKIILYFVFVILITSIPIGIISYRNTFNIIKNNIYNSSQKEMVQVDNNILTLFKDIKENNKYIGSNEMIKKADESIIALFNISKEEHSKKYSKELGGIEGEIYNELERYSKSHPDVAYVYLGTKWGGYIQWPDGLNISDFDPRKRQWYEQAIKDPDKVNVSAPYMSTDGTESAIVSTTSCVKNDSGEIIGVIGLDVSLKTLSETIKNIKVGKRGYLFLYSKDGTIIAHPNSNLTFKNLSKLSTEETKDEKTNKTIEYKIKDYSKFISEDNSSFETIIDGKPSLVSVYTSPSTGWKMASVISKEELIEEANKVGIVIASIVIIIILITITIAYFLARNVIDPLLKINEFAYRLKNFNFSKPVTLARRDEFGRTALALNTAQDNVRRLVIDIISESQEVSAYSEELSAVVEEMLSKFEFINASAKEISTGVNKINIGSERVLSSVQEVDSKVTILSEKAVNGNNNAASIKDRAISLNQKSETAIAELKKLYSEKEENILKAIEEGKIVERIMDMADDISSIAEQTNLLALNAAIEASRAGESGKGFAVVAEEVRRLAEQSSNSVSNVKDIIGNVQKAFKNLSDNSNTLLKFMNENVIKQFQYFSDIGIQYSDDADFVNNMSEKIAIMTEEISITIDSINTYIKNMTKMIQTSSEKSNEIEESIDESVQAIGQVASTAQNQSELAQKLTDLTQKFKI</sequence>
<dbReference type="PANTHER" id="PTHR32089">
    <property type="entry name" value="METHYL-ACCEPTING CHEMOTAXIS PROTEIN MCPB"/>
    <property type="match status" value="1"/>
</dbReference>
<evidence type="ECO:0000256" key="9">
    <source>
        <dbReference type="PROSITE-ProRule" id="PRU00284"/>
    </source>
</evidence>
<dbReference type="PANTHER" id="PTHR32089:SF112">
    <property type="entry name" value="LYSOZYME-LIKE PROTEIN-RELATED"/>
    <property type="match status" value="1"/>
</dbReference>
<protein>
    <submittedName>
        <fullName evidence="14">Methyl-accepting chemotaxis protein</fullName>
    </submittedName>
</protein>
<dbReference type="SMART" id="SM00283">
    <property type="entry name" value="MA"/>
    <property type="match status" value="1"/>
</dbReference>
<keyword evidence="4 11" id="KW-0812">Transmembrane</keyword>
<evidence type="ECO:0000256" key="1">
    <source>
        <dbReference type="ARBA" id="ARBA00004651"/>
    </source>
</evidence>
<feature type="transmembrane region" description="Helical" evidence="11">
    <location>
        <begin position="318"/>
        <end position="341"/>
    </location>
</feature>
<dbReference type="CDD" id="cd18773">
    <property type="entry name" value="PDC1_HK_sensor"/>
    <property type="match status" value="1"/>
</dbReference>
<dbReference type="CDD" id="cd12912">
    <property type="entry name" value="PDC2_MCP_like"/>
    <property type="match status" value="1"/>
</dbReference>
<comment type="similarity">
    <text evidence="8">Belongs to the methyl-accepting chemotaxis (MCP) protein family.</text>
</comment>
<feature type="coiled-coil region" evidence="10">
    <location>
        <begin position="481"/>
        <end position="508"/>
    </location>
</feature>
<evidence type="ECO:0000256" key="6">
    <source>
        <dbReference type="ARBA" id="ARBA00023136"/>
    </source>
</evidence>
<name>A0A949TWC7_9CLOT</name>
<accession>A0A949TWC7</accession>
<keyword evidence="2" id="KW-1003">Cell membrane</keyword>
<evidence type="ECO:0000256" key="7">
    <source>
        <dbReference type="ARBA" id="ARBA00023224"/>
    </source>
</evidence>
<dbReference type="InterPro" id="IPR003660">
    <property type="entry name" value="HAMP_dom"/>
</dbReference>
<keyword evidence="7 9" id="KW-0807">Transducer</keyword>
<comment type="subcellular location">
    <subcellularLocation>
        <location evidence="1">Cell membrane</location>
        <topology evidence="1">Multi-pass membrane protein</topology>
    </subcellularLocation>
</comment>
<dbReference type="GO" id="GO:0007165">
    <property type="term" value="P:signal transduction"/>
    <property type="evidence" value="ECO:0007669"/>
    <property type="project" value="UniProtKB-KW"/>
</dbReference>
<dbReference type="Pfam" id="PF00015">
    <property type="entry name" value="MCPsignal"/>
    <property type="match status" value="1"/>
</dbReference>
<feature type="transmembrane region" description="Helical" evidence="11">
    <location>
        <begin position="9"/>
        <end position="29"/>
    </location>
</feature>
<dbReference type="RefSeq" id="WP_218321841.1">
    <property type="nucleotide sequence ID" value="NZ_JAEEGC010000098.1"/>
</dbReference>
<evidence type="ECO:0000256" key="11">
    <source>
        <dbReference type="SAM" id="Phobius"/>
    </source>
</evidence>